<proteinExistence type="predicted"/>
<keyword evidence="1" id="KW-0812">Transmembrane</keyword>
<feature type="domain" description="RING-type" evidence="2">
    <location>
        <begin position="5"/>
        <end position="57"/>
    </location>
</feature>
<organism evidence="3">
    <name type="scientific">viral metagenome</name>
    <dbReference type="NCBI Taxonomy" id="1070528"/>
    <lineage>
        <taxon>unclassified sequences</taxon>
        <taxon>metagenomes</taxon>
        <taxon>organismal metagenomes</taxon>
    </lineage>
</organism>
<dbReference type="EMBL" id="MN740193">
    <property type="protein sequence ID" value="QHT92676.1"/>
    <property type="molecule type" value="Genomic_DNA"/>
</dbReference>
<keyword evidence="1" id="KW-1133">Transmembrane helix</keyword>
<sequence length="151" mass="17310">MNNQCIICLESDSSKIYTIQEFLNIQPLLKSCECSYCIHENCIIKWITTNPTCPYCKQLLYLEHNINQTINPSGNTINPSGNTINPSSNTINPSGNTINPSDIIFNERTPIIYIQEHDGYYGKDKHICIRNFLTFICVIMIIIIINNIFFI</sequence>
<feature type="transmembrane region" description="Helical" evidence="1">
    <location>
        <begin position="132"/>
        <end position="150"/>
    </location>
</feature>
<dbReference type="InterPro" id="IPR013083">
    <property type="entry name" value="Znf_RING/FYVE/PHD"/>
</dbReference>
<dbReference type="AlphaFoldDB" id="A0A6C0IJS2"/>
<evidence type="ECO:0000313" key="3">
    <source>
        <dbReference type="EMBL" id="QHT92676.1"/>
    </source>
</evidence>
<dbReference type="Gene3D" id="3.30.40.10">
    <property type="entry name" value="Zinc/RING finger domain, C3HC4 (zinc finger)"/>
    <property type="match status" value="1"/>
</dbReference>
<dbReference type="SUPFAM" id="SSF57850">
    <property type="entry name" value="RING/U-box"/>
    <property type="match status" value="1"/>
</dbReference>
<dbReference type="InterPro" id="IPR001841">
    <property type="entry name" value="Znf_RING"/>
</dbReference>
<dbReference type="PROSITE" id="PS50089">
    <property type="entry name" value="ZF_RING_2"/>
    <property type="match status" value="1"/>
</dbReference>
<name>A0A6C0IJS2_9ZZZZ</name>
<reference evidence="3" key="1">
    <citation type="journal article" date="2020" name="Nature">
        <title>Giant virus diversity and host interactions through global metagenomics.</title>
        <authorList>
            <person name="Schulz F."/>
            <person name="Roux S."/>
            <person name="Paez-Espino D."/>
            <person name="Jungbluth S."/>
            <person name="Walsh D.A."/>
            <person name="Denef V.J."/>
            <person name="McMahon K.D."/>
            <person name="Konstantinidis K.T."/>
            <person name="Eloe-Fadrosh E.A."/>
            <person name="Kyrpides N.C."/>
            <person name="Woyke T."/>
        </authorList>
    </citation>
    <scope>NUCLEOTIDE SEQUENCE</scope>
    <source>
        <strain evidence="3">GVMAG-M-3300023184-89</strain>
    </source>
</reference>
<keyword evidence="1" id="KW-0472">Membrane</keyword>
<evidence type="ECO:0000259" key="2">
    <source>
        <dbReference type="PROSITE" id="PS50089"/>
    </source>
</evidence>
<evidence type="ECO:0000256" key="1">
    <source>
        <dbReference type="SAM" id="Phobius"/>
    </source>
</evidence>
<protein>
    <recommendedName>
        <fullName evidence="2">RING-type domain-containing protein</fullName>
    </recommendedName>
</protein>
<accession>A0A6C0IJS2</accession>